<dbReference type="InterPro" id="IPR019609">
    <property type="entry name" value="Variant_surf_glycoprt_trypan_C"/>
</dbReference>
<reference evidence="11" key="1">
    <citation type="submission" date="2016-08" db="EMBL/GenBank/DDBJ databases">
        <title>VSG repertoire of Trypanosoma brucei EATRO 1125.</title>
        <authorList>
            <person name="Cross G.A."/>
        </authorList>
    </citation>
    <scope>NUCLEOTIDE SEQUENCE</scope>
    <source>
        <strain evidence="11">EATRO 1125</strain>
    </source>
</reference>
<evidence type="ECO:0000259" key="10">
    <source>
        <dbReference type="Pfam" id="PF10659"/>
    </source>
</evidence>
<protein>
    <submittedName>
        <fullName evidence="11">Variant surface glycoprotein 1125.4023</fullName>
    </submittedName>
</protein>
<dbReference type="EMBL" id="KX700605">
    <property type="protein sequence ID" value="APD74561.1"/>
    <property type="molecule type" value="Genomic_DNA"/>
</dbReference>
<evidence type="ECO:0000256" key="3">
    <source>
        <dbReference type="ARBA" id="ARBA00022475"/>
    </source>
</evidence>
<evidence type="ECO:0000313" key="11">
    <source>
        <dbReference type="EMBL" id="APD74561.1"/>
    </source>
</evidence>
<comment type="subcellular location">
    <subcellularLocation>
        <location evidence="2">Cell membrane</location>
        <topology evidence="2">Lipid-anchor</topology>
        <topology evidence="2">GPI-anchor</topology>
    </subcellularLocation>
</comment>
<dbReference type="Gene3D" id="1.10.470.10">
    <property type="entry name" value="Variant Surface Glycoprotein, subunit A, domain 2"/>
    <property type="match status" value="1"/>
</dbReference>
<name>A0A1J0R9L5_9TRYP</name>
<dbReference type="Gene3D" id="3.90.150.10">
    <property type="entry name" value="Variant Surface Glycoprotein, subunit A domain 1"/>
    <property type="match status" value="1"/>
</dbReference>
<dbReference type="VEuPathDB" id="TriTrypDB:Tb1125.Tb09.v4.0136"/>
<dbReference type="Pfam" id="PF00913">
    <property type="entry name" value="Trypan_glycop"/>
    <property type="match status" value="1"/>
</dbReference>
<evidence type="ECO:0000259" key="9">
    <source>
        <dbReference type="Pfam" id="PF00913"/>
    </source>
</evidence>
<dbReference type="GO" id="GO:0098552">
    <property type="term" value="C:side of membrane"/>
    <property type="evidence" value="ECO:0007669"/>
    <property type="project" value="UniProtKB-KW"/>
</dbReference>
<dbReference type="VEuPathDB" id="TriTrypDB:Tb427_000207900"/>
<keyword evidence="4" id="KW-0336">GPI-anchor</keyword>
<dbReference type="GO" id="GO:0042783">
    <property type="term" value="P:symbiont-mediated evasion of host immune response"/>
    <property type="evidence" value="ECO:0007669"/>
    <property type="project" value="InterPro"/>
</dbReference>
<evidence type="ECO:0000256" key="8">
    <source>
        <dbReference type="SAM" id="MobiDB-lite"/>
    </source>
</evidence>
<feature type="domain" description="Trypanosome variant surface glycoprotein A-type N-terminal" evidence="9">
    <location>
        <begin position="23"/>
        <end position="390"/>
    </location>
</feature>
<keyword evidence="3" id="KW-1003">Cell membrane</keyword>
<evidence type="ECO:0000256" key="4">
    <source>
        <dbReference type="ARBA" id="ARBA00022622"/>
    </source>
</evidence>
<evidence type="ECO:0000256" key="2">
    <source>
        <dbReference type="ARBA" id="ARBA00004609"/>
    </source>
</evidence>
<organism evidence="11">
    <name type="scientific">Trypanosoma brucei</name>
    <dbReference type="NCBI Taxonomy" id="5691"/>
    <lineage>
        <taxon>Eukaryota</taxon>
        <taxon>Discoba</taxon>
        <taxon>Euglenozoa</taxon>
        <taxon>Kinetoplastea</taxon>
        <taxon>Metakinetoplastina</taxon>
        <taxon>Trypanosomatida</taxon>
        <taxon>Trypanosomatidae</taxon>
        <taxon>Trypanosoma</taxon>
    </lineage>
</organism>
<dbReference type="InterPro" id="IPR001812">
    <property type="entry name" value="Trypano_VSG_A_N_dom"/>
</dbReference>
<dbReference type="SUPFAM" id="SSF58087">
    <property type="entry name" value="Variant surface glycoprotein (N-terminal domain)"/>
    <property type="match status" value="1"/>
</dbReference>
<dbReference type="AlphaFoldDB" id="A0A1J0R9L5"/>
<comment type="function">
    <text evidence="1">VSG forms a coat on the surface of the parasite. The trypanosome evades the immune response of the host by expressing a series of antigenically distinct VSGs from an estimated 1000 VSG genes.</text>
</comment>
<accession>A0A1J0R9L5</accession>
<sequence>MTRTKEQDTNKLVVKARFLASFTILLGIIAVRRADAVAAGAIKKKNLEEFCDSSKDLDKIQQLALQRLNNRQQSIRDLQTALLKLQIYVEKKAGGNLETELLAIAELYATKLNKLTETIANTETAVMLTVVRDTARLQGAIDEFMSFAVGVASSSKECLSTGNSNEGIINGRAALDFAKPSCKLTTGQVTPGTTEPTKITATGYKIDNRGKDQTNTITGTDTGCDLNSAKASSKLLDDGSHSAITTAPFLAGGFLTIGASGIEQTDAASATALASNRPLMHAAHAAVAATADPPPAFTLPDLKSLATDEDLKPIARRLFLDKAANDASSDPSIAGKLTAAYTDQTTYDKKLKTNIDNEEIPKGISGDENNPKNLGTINDIAQRYRIFFYYKETNAKALERKITELQKTINKEASKTPEKICNDIGDENESKCNTTKGCIYNKTGEENKKCTLSEGGKKEEEKQEENKAGVKNRETDSKCSDKKTEGKCKDGCKCDGKECKDSGFSFQKKKCTLMDLFVSSLAFYIVKFYENNETSMTLVVEPSSCFQGLVPRNN</sequence>
<dbReference type="Pfam" id="PF10659">
    <property type="entry name" value="Trypan_glycop_C"/>
    <property type="match status" value="1"/>
</dbReference>
<keyword evidence="5" id="KW-0472">Membrane</keyword>
<dbReference type="GO" id="GO:0005886">
    <property type="term" value="C:plasma membrane"/>
    <property type="evidence" value="ECO:0007669"/>
    <property type="project" value="UniProtKB-SubCell"/>
</dbReference>
<proteinExistence type="predicted"/>
<feature type="region of interest" description="Disordered" evidence="8">
    <location>
        <begin position="451"/>
        <end position="486"/>
    </location>
</feature>
<dbReference type="SUPFAM" id="SSF118251">
    <property type="entry name" value="Variant surface glycoprotein MITAT 1.2, VSG 221, C-terminal domain"/>
    <property type="match status" value="1"/>
</dbReference>
<keyword evidence="7" id="KW-0449">Lipoprotein</keyword>
<evidence type="ECO:0000256" key="7">
    <source>
        <dbReference type="ARBA" id="ARBA00023288"/>
    </source>
</evidence>
<evidence type="ECO:0000256" key="6">
    <source>
        <dbReference type="ARBA" id="ARBA00023180"/>
    </source>
</evidence>
<dbReference type="InterPro" id="IPR027446">
    <property type="entry name" value="VSG_C_dom_sf"/>
</dbReference>
<feature type="domain" description="Trypanosome variant surface glycoprotein C-terminal" evidence="10">
    <location>
        <begin position="421"/>
        <end position="519"/>
    </location>
</feature>
<dbReference type="VEuPathDB" id="TriTrypDB:Tb927.11.19870"/>
<evidence type="ECO:0000256" key="1">
    <source>
        <dbReference type="ARBA" id="ARBA00002523"/>
    </source>
</evidence>
<keyword evidence="6" id="KW-0325">Glycoprotein</keyword>
<evidence type="ECO:0000256" key="5">
    <source>
        <dbReference type="ARBA" id="ARBA00023136"/>
    </source>
</evidence>